<evidence type="ECO:0000313" key="4">
    <source>
        <dbReference type="Proteomes" id="UP000095287"/>
    </source>
</evidence>
<dbReference type="InterPro" id="IPR008962">
    <property type="entry name" value="PapD-like_sf"/>
</dbReference>
<organism evidence="4 5">
    <name type="scientific">Steinernema glaseri</name>
    <dbReference type="NCBI Taxonomy" id="37863"/>
    <lineage>
        <taxon>Eukaryota</taxon>
        <taxon>Metazoa</taxon>
        <taxon>Ecdysozoa</taxon>
        <taxon>Nematoda</taxon>
        <taxon>Chromadorea</taxon>
        <taxon>Rhabditida</taxon>
        <taxon>Tylenchina</taxon>
        <taxon>Panagrolaimomorpha</taxon>
        <taxon>Strongyloidoidea</taxon>
        <taxon>Steinernematidae</taxon>
        <taxon>Steinernema</taxon>
    </lineage>
</organism>
<dbReference type="InterPro" id="IPR000535">
    <property type="entry name" value="MSP_dom"/>
</dbReference>
<name>A0A1I7Y7Y6_9BILA</name>
<protein>
    <recommendedName>
        <fullName evidence="1">Major sperm protein</fullName>
    </recommendedName>
</protein>
<dbReference type="AlphaFoldDB" id="A0A1I7Y7Y6"/>
<dbReference type="WBParaSite" id="L893_g13666.t1">
    <property type="protein sequence ID" value="L893_g13666.t1"/>
    <property type="gene ID" value="L893_g13666"/>
</dbReference>
<dbReference type="Gene3D" id="2.60.40.10">
    <property type="entry name" value="Immunoglobulins"/>
    <property type="match status" value="1"/>
</dbReference>
<dbReference type="Proteomes" id="UP000095287">
    <property type="component" value="Unplaced"/>
</dbReference>
<evidence type="ECO:0000256" key="1">
    <source>
        <dbReference type="RuleBase" id="RU003425"/>
    </source>
</evidence>
<keyword evidence="2" id="KW-0175">Coiled coil</keyword>
<proteinExistence type="predicted"/>
<keyword evidence="1" id="KW-0963">Cytoplasm</keyword>
<keyword evidence="1" id="KW-0206">Cytoskeleton</keyword>
<evidence type="ECO:0000256" key="2">
    <source>
        <dbReference type="SAM" id="Coils"/>
    </source>
</evidence>
<evidence type="ECO:0000259" key="3">
    <source>
        <dbReference type="PROSITE" id="PS50202"/>
    </source>
</evidence>
<dbReference type="SUPFAM" id="SSF49354">
    <property type="entry name" value="PapD-like"/>
    <property type="match status" value="1"/>
</dbReference>
<dbReference type="PROSITE" id="PS50202">
    <property type="entry name" value="MSP"/>
    <property type="match status" value="1"/>
</dbReference>
<keyword evidence="4" id="KW-1185">Reference proteome</keyword>
<comment type="function">
    <text evidence="1">Central component in molecular interactions underlying sperm crawling. Forms an extensive filament system that extends from sperm villipoda, along the leading edge of the pseudopod.</text>
</comment>
<dbReference type="InterPro" id="IPR013783">
    <property type="entry name" value="Ig-like_fold"/>
</dbReference>
<feature type="domain" description="MSP" evidence="3">
    <location>
        <begin position="8"/>
        <end position="130"/>
    </location>
</feature>
<evidence type="ECO:0000313" key="5">
    <source>
        <dbReference type="WBParaSite" id="L893_g13666.t1"/>
    </source>
</evidence>
<reference evidence="5" key="1">
    <citation type="submission" date="2016-11" db="UniProtKB">
        <authorList>
            <consortium name="WormBaseParasite"/>
        </authorList>
    </citation>
    <scope>IDENTIFICATION</scope>
</reference>
<feature type="coiled-coil region" evidence="2">
    <location>
        <begin position="170"/>
        <end position="246"/>
    </location>
</feature>
<accession>A0A1I7Y7Y6</accession>
<dbReference type="Pfam" id="PF00635">
    <property type="entry name" value="Motile_Sperm"/>
    <property type="match status" value="1"/>
</dbReference>
<sequence length="257" mass="28983">MAVESNNVQVIAPQQLISLDQTLICFDVEQPTDARQKLVIGRSVASEKTISWRIRTNAPTRYCVCPNSGILDSSTPSTTILVELVGNRYNPHHKLIVQAIEMLPGESSKTVWKSERVRNVENVQTMQLELSTTLLNLDRTQYLSTDLAAQRSASLSSLLEQSSTVGEERVKELESLLAMLQSDTQQMQKNVEQTIRLKEALQNNLVARNDMKLELQKKIFELEEKEKSLLDKVTKEEAELKQLSMRSPVQGEQCVVS</sequence>